<keyword evidence="2" id="KW-1185">Reference proteome</keyword>
<organism evidence="1 2">
    <name type="scientific">Bacillus phage CP-51</name>
    <dbReference type="NCBI Taxonomy" id="1391188"/>
    <lineage>
        <taxon>Viruses</taxon>
        <taxon>Duplodnaviria</taxon>
        <taxon>Heunggongvirae</taxon>
        <taxon>Uroviricota</taxon>
        <taxon>Caudoviricetes</taxon>
        <taxon>Herelleviridae</taxon>
        <taxon>Spounavirinae</taxon>
        <taxon>Siminovitchvirus</taxon>
        <taxon>Siminovitchvirus CP51</taxon>
    </lineage>
</organism>
<reference evidence="1" key="1">
    <citation type="journal article" date="2014" name="Virology">
        <title>The odd one out: Bacillus ACT bacteriophage CP-51 exhibits unusual properties compared to related Spounavirinae W.Ph. and Bastille.</title>
        <authorList>
            <person name="Klumpp J."/>
            <person name="Schmuki M."/>
            <person name="Sozhamannan S."/>
            <person name="Beyer W."/>
            <person name="Fouts D.E."/>
            <person name="Bernbach V."/>
            <person name="Calendar R."/>
            <person name="Loessner M.J."/>
        </authorList>
    </citation>
    <scope>NUCLEOTIDE SEQUENCE [LARGE SCALE GENOMIC DNA]</scope>
</reference>
<sequence>MNAQNDGKNRLRRMEFVFNGQSFKLALNPEEYDQTQPSRVAVTQTKGGAWVDDWGAGIANISMKGTTGWKNGTGDPTSGFKKFRELQAMVEAYYTKLPPGSTIPPDKEMVFHNYTDEQHYIVIPKVFRLFRSVARPLLYQYQIELICQRDASAPASQGRSVEIKQGRVQ</sequence>
<dbReference type="KEGG" id="vg:22276975"/>
<evidence type="ECO:0000313" key="1">
    <source>
        <dbReference type="EMBL" id="AID50467.1"/>
    </source>
</evidence>
<dbReference type="Proteomes" id="UP000027382">
    <property type="component" value="Segment"/>
</dbReference>
<dbReference type="RefSeq" id="YP_009099076.1">
    <property type="nucleotide sequence ID" value="NC_025423.1"/>
</dbReference>
<dbReference type="EMBL" id="KF554508">
    <property type="protein sequence ID" value="AID50467.1"/>
    <property type="molecule type" value="Genomic_DNA"/>
</dbReference>
<accession>A0A068EQ72</accession>
<name>A0A068EQ72_9CAUD</name>
<proteinExistence type="predicted"/>
<protein>
    <submittedName>
        <fullName evidence="1">Uncharacterized protein</fullName>
    </submittedName>
</protein>
<dbReference type="GeneID" id="22276975"/>
<dbReference type="InterPro" id="IPR056958">
    <property type="entry name" value="Phage_tail_tube_init_put"/>
</dbReference>
<dbReference type="OrthoDB" id="18844at10239"/>
<evidence type="ECO:0000313" key="2">
    <source>
        <dbReference type="Proteomes" id="UP000027382"/>
    </source>
</evidence>
<dbReference type="Pfam" id="PF23980">
    <property type="entry name" value="Phage_tail_tube_init"/>
    <property type="match status" value="1"/>
</dbReference>